<proteinExistence type="predicted"/>
<sequence>MVAAVADRQIPYGVRSANPRFYQPLPPSSHLDVEVESVRAMPEPEYVIEQRIGDGDWQQKCRYGGDVVWAVERVRWWNALLRGRRSYRVVAVLGSSRSVVFGEGMHHV</sequence>
<name>A0A0R0CDT5_9GAMM</name>
<evidence type="ECO:0000313" key="2">
    <source>
        <dbReference type="Proteomes" id="UP000050864"/>
    </source>
</evidence>
<accession>A0A0R0CDT5</accession>
<dbReference type="Proteomes" id="UP000050864">
    <property type="component" value="Unassembled WGS sequence"/>
</dbReference>
<organism evidence="1 2">
    <name type="scientific">Stenotrophomonas humi</name>
    <dbReference type="NCBI Taxonomy" id="405444"/>
    <lineage>
        <taxon>Bacteria</taxon>
        <taxon>Pseudomonadati</taxon>
        <taxon>Pseudomonadota</taxon>
        <taxon>Gammaproteobacteria</taxon>
        <taxon>Lysobacterales</taxon>
        <taxon>Lysobacteraceae</taxon>
        <taxon>Stenotrophomonas</taxon>
    </lineage>
</organism>
<dbReference type="EMBL" id="LDJI01000015">
    <property type="protein sequence ID" value="KRG64263.1"/>
    <property type="molecule type" value="Genomic_DNA"/>
</dbReference>
<gene>
    <name evidence="1" type="ORF">ABB26_08775</name>
</gene>
<keyword evidence="2" id="KW-1185">Reference proteome</keyword>
<comment type="caution">
    <text evidence="1">The sequence shown here is derived from an EMBL/GenBank/DDBJ whole genome shotgun (WGS) entry which is preliminary data.</text>
</comment>
<reference evidence="1 2" key="1">
    <citation type="submission" date="2015-05" db="EMBL/GenBank/DDBJ databases">
        <title>Genome sequencing and analysis of members of genus Stenotrophomonas.</title>
        <authorList>
            <person name="Patil P.P."/>
            <person name="Midha S."/>
            <person name="Patil P.B."/>
        </authorList>
    </citation>
    <scope>NUCLEOTIDE SEQUENCE [LARGE SCALE GENOMIC DNA]</scope>
    <source>
        <strain evidence="1 2">DSM 18929</strain>
    </source>
</reference>
<dbReference type="PATRIC" id="fig|405444.3.peg.763"/>
<protein>
    <submittedName>
        <fullName evidence="1">Uncharacterized protein</fullName>
    </submittedName>
</protein>
<evidence type="ECO:0000313" key="1">
    <source>
        <dbReference type="EMBL" id="KRG64263.1"/>
    </source>
</evidence>
<dbReference type="AlphaFoldDB" id="A0A0R0CDT5"/>